<keyword evidence="6" id="KW-1185">Reference proteome</keyword>
<dbReference type="InterPro" id="IPR050595">
    <property type="entry name" value="Bact_response_regulator"/>
</dbReference>
<dbReference type="PIRSF" id="PIRSF005897">
    <property type="entry name" value="RR_PatA"/>
    <property type="match status" value="1"/>
</dbReference>
<keyword evidence="2" id="KW-0364">Heterocyst</keyword>
<dbReference type="Gene3D" id="3.40.50.2300">
    <property type="match status" value="1"/>
</dbReference>
<organism evidence="5 6">
    <name type="scientific">Calothrix parasitica NIES-267</name>
    <dbReference type="NCBI Taxonomy" id="1973488"/>
    <lineage>
        <taxon>Bacteria</taxon>
        <taxon>Bacillati</taxon>
        <taxon>Cyanobacteriota</taxon>
        <taxon>Cyanophyceae</taxon>
        <taxon>Nostocales</taxon>
        <taxon>Calotrichaceae</taxon>
        <taxon>Calothrix</taxon>
    </lineage>
</organism>
<dbReference type="GO" id="GO:0043158">
    <property type="term" value="P:heterocyst development"/>
    <property type="evidence" value="ECO:0007669"/>
    <property type="project" value="UniProtKB-KW"/>
</dbReference>
<keyword evidence="2" id="KW-0902">Two-component regulatory system</keyword>
<dbReference type="AlphaFoldDB" id="A0A1Z4LLR0"/>
<dbReference type="InterPro" id="IPR024186">
    <property type="entry name" value="Sig_transdc_resp-reg_PatA"/>
</dbReference>
<dbReference type="Proteomes" id="UP000218418">
    <property type="component" value="Chromosome"/>
</dbReference>
<dbReference type="PANTHER" id="PTHR44591:SF3">
    <property type="entry name" value="RESPONSE REGULATORY DOMAIN-CONTAINING PROTEIN"/>
    <property type="match status" value="1"/>
</dbReference>
<feature type="domain" description="Response regulatory" evidence="4">
    <location>
        <begin position="241"/>
        <end position="357"/>
    </location>
</feature>
<evidence type="ECO:0000256" key="3">
    <source>
        <dbReference type="PROSITE-ProRule" id="PRU00169"/>
    </source>
</evidence>
<dbReference type="PROSITE" id="PS50110">
    <property type="entry name" value="RESPONSE_REGULATORY"/>
    <property type="match status" value="1"/>
</dbReference>
<evidence type="ECO:0000313" key="5">
    <source>
        <dbReference type="EMBL" id="BAY82172.1"/>
    </source>
</evidence>
<evidence type="ECO:0000313" key="6">
    <source>
        <dbReference type="Proteomes" id="UP000218418"/>
    </source>
</evidence>
<dbReference type="Pfam" id="PF00072">
    <property type="entry name" value="Response_reg"/>
    <property type="match status" value="1"/>
</dbReference>
<dbReference type="Pfam" id="PF14332">
    <property type="entry name" value="DUF4388"/>
    <property type="match status" value="1"/>
</dbReference>
<dbReference type="PANTHER" id="PTHR44591">
    <property type="entry name" value="STRESS RESPONSE REGULATOR PROTEIN 1"/>
    <property type="match status" value="1"/>
</dbReference>
<evidence type="ECO:0000259" key="4">
    <source>
        <dbReference type="PROSITE" id="PS50110"/>
    </source>
</evidence>
<dbReference type="SUPFAM" id="SSF52172">
    <property type="entry name" value="CheY-like"/>
    <property type="match status" value="1"/>
</dbReference>
<dbReference type="SMART" id="SM00448">
    <property type="entry name" value="REC"/>
    <property type="match status" value="1"/>
</dbReference>
<comment type="function">
    <text evidence="2">Controls heterocyst pattern formation.</text>
</comment>
<dbReference type="InterPro" id="IPR011006">
    <property type="entry name" value="CheY-like_superfamily"/>
</dbReference>
<proteinExistence type="evidence at transcript level"/>
<comment type="subcellular location">
    <subcellularLocation>
        <location evidence="2">Cell septum</location>
    </subcellularLocation>
</comment>
<gene>
    <name evidence="5" type="ORF">NIES267_16510</name>
</gene>
<reference evidence="5 6" key="1">
    <citation type="submission" date="2017-06" db="EMBL/GenBank/DDBJ databases">
        <title>Genome sequencing of cyanobaciteial culture collection at National Institute for Environmental Studies (NIES).</title>
        <authorList>
            <person name="Hirose Y."/>
            <person name="Shimura Y."/>
            <person name="Fujisawa T."/>
            <person name="Nakamura Y."/>
            <person name="Kawachi M."/>
        </authorList>
    </citation>
    <scope>NUCLEOTIDE SEQUENCE [LARGE SCALE GENOMIC DNA]</scope>
    <source>
        <strain evidence="5 6">NIES-267</strain>
    </source>
</reference>
<dbReference type="InterPro" id="IPR001789">
    <property type="entry name" value="Sig_transdc_resp-reg_receiver"/>
</dbReference>
<dbReference type="GO" id="GO:0030428">
    <property type="term" value="C:cell septum"/>
    <property type="evidence" value="ECO:0007669"/>
    <property type="project" value="UniProtKB-SubCell"/>
</dbReference>
<protein>
    <recommendedName>
        <fullName evidence="2">Protein PatA</fullName>
    </recommendedName>
</protein>
<name>A0A1Z4LLR0_9CYAN</name>
<comment type="induction">
    <text evidence="2">By nitrogen starvation.</text>
</comment>
<accession>A0A1Z4LLR0</accession>
<dbReference type="EMBL" id="AP018227">
    <property type="protein sequence ID" value="BAY82172.1"/>
    <property type="molecule type" value="Genomic_DNA"/>
</dbReference>
<evidence type="ECO:0000256" key="1">
    <source>
        <dbReference type="ARBA" id="ARBA00022553"/>
    </source>
</evidence>
<evidence type="ECO:0000256" key="2">
    <source>
        <dbReference type="PIRNR" id="PIRNR005897"/>
    </source>
</evidence>
<keyword evidence="1 3" id="KW-0597">Phosphoprotein</keyword>
<dbReference type="InterPro" id="IPR025497">
    <property type="entry name" value="PatA-like_N"/>
</dbReference>
<sequence length="358" mass="41124">MKILPINRYRFFQKIQPISLLKKVTNKPVTGCLQVFTTSDSWAFYFEESKLVYASCTDKMFSLLYEKLQQYSKQIPALAQKKVYQQLRVIFQKGIDNQAILNPDYLAICWLVNQKLITPAQAKILIKELAFEVLSLFLTVKQGSYEFTKESFMEDMPKFCNLDMDLLIENCSSKSQNPEKTASQVIANPPSKNTETISSKIPIQQPLPKAGINQAPSQTMNYSQNSHQRFYRQNYRKKVYTIVCIDDSPTVLTAIQSFLDEQVFSVVGFSEPLNALMQILRTNPDLILLDVEMPNLDGYELCSLLRKHSYFKDVPVIMVTGRKGFIDRAKAKMVRASGYLTKPFDQSELLKIIFQHLV</sequence>
<dbReference type="GO" id="GO:0000160">
    <property type="term" value="P:phosphorelay signal transduction system"/>
    <property type="evidence" value="ECO:0007669"/>
    <property type="project" value="UniProtKB-KW"/>
</dbReference>
<dbReference type="OrthoDB" id="9809318at2"/>
<feature type="modified residue" description="4-aspartylphosphate" evidence="3">
    <location>
        <position position="290"/>
    </location>
</feature>